<dbReference type="InterPro" id="IPR050833">
    <property type="entry name" value="Poly_Biosynth_Transport"/>
</dbReference>
<dbReference type="InterPro" id="IPR002797">
    <property type="entry name" value="Polysacc_synth"/>
</dbReference>
<dbReference type="RefSeq" id="WP_005864995.1">
    <property type="nucleotide sequence ID" value="NZ_CAXSKO010000004.1"/>
</dbReference>
<reference evidence="8" key="3">
    <citation type="submission" date="2023-01" db="EMBL/GenBank/DDBJ databases">
        <title>Human gut microbiome strain richness.</title>
        <authorList>
            <person name="Chen-Liaw A."/>
        </authorList>
    </citation>
    <scope>NUCLEOTIDE SEQUENCE</scope>
    <source>
        <strain evidence="8">D35st1_E5_D35t1_190705</strain>
    </source>
</reference>
<keyword evidence="5 6" id="KW-0472">Membrane</keyword>
<dbReference type="GO" id="GO:0005886">
    <property type="term" value="C:plasma membrane"/>
    <property type="evidence" value="ECO:0007669"/>
    <property type="project" value="UniProtKB-SubCell"/>
</dbReference>
<evidence type="ECO:0000313" key="10">
    <source>
        <dbReference type="Proteomes" id="UP000463337"/>
    </source>
</evidence>
<feature type="transmembrane region" description="Helical" evidence="6">
    <location>
        <begin position="12"/>
        <end position="34"/>
    </location>
</feature>
<keyword evidence="3 6" id="KW-0812">Transmembrane</keyword>
<feature type="transmembrane region" description="Helical" evidence="6">
    <location>
        <begin position="148"/>
        <end position="167"/>
    </location>
</feature>
<feature type="transmembrane region" description="Helical" evidence="6">
    <location>
        <begin position="328"/>
        <end position="347"/>
    </location>
</feature>
<dbReference type="EMBL" id="JAJCNI010000026">
    <property type="protein sequence ID" value="MCB6519642.1"/>
    <property type="molecule type" value="Genomic_DNA"/>
</dbReference>
<dbReference type="AlphaFoldDB" id="A0A174S6A9"/>
<gene>
    <name evidence="9" type="ORF">GKD59_18635</name>
    <name evidence="7" type="ORF">LI194_17805</name>
    <name evidence="8" type="ORF">PN612_20210</name>
</gene>
<keyword evidence="4 6" id="KW-1133">Transmembrane helix</keyword>
<comment type="subcellular location">
    <subcellularLocation>
        <location evidence="1">Cell membrane</location>
        <topology evidence="1">Multi-pass membrane protein</topology>
    </subcellularLocation>
</comment>
<name>A0A174S6A9_PARDI</name>
<dbReference type="EMBL" id="WKLT01000021">
    <property type="protein sequence ID" value="MRY59883.1"/>
    <property type="molecule type" value="Genomic_DNA"/>
</dbReference>
<evidence type="ECO:0000256" key="3">
    <source>
        <dbReference type="ARBA" id="ARBA00022692"/>
    </source>
</evidence>
<feature type="transmembrane region" description="Helical" evidence="6">
    <location>
        <begin position="383"/>
        <end position="409"/>
    </location>
</feature>
<sequence>MKNQANRKLISNTVFLYLMTTSIQILNLLTVPYLSRVLGPTEYGQIGLALGYMAYVQIILDFGFTLYATKKISENKTDKCKIEYIITAVTFIKVILAVCLGVVFLLFLYINVFDVTLMTILQVYLLGYLITALLPDFYYRGMENMKSIALRTLIVRVLFTLLIFLCVRKKEDIMFVPVCFLVGSILAFIITAADIRWKKQITFRWPGRKYVMSMVRSAFPYFTSRFASTFYQALNVIIIGKIYGTAPEVGYYTSSDKCLSLVKMGSSPIADSLYPYMLNHKNYRLIKRLLGFVMPIITVGVIIIGIYAEPICEFVFGDGYAESGAILRLLLPAAWVILPTYVVAFPVMSPMGLAKYANYSNVIGVFIQLLGLLLLFLSHRMNIYTICGLTSFTEVSVFMYRLSVVLLSVCHERNKNHVK</sequence>
<feature type="transmembrane region" description="Helical" evidence="6">
    <location>
        <begin position="116"/>
        <end position="139"/>
    </location>
</feature>
<evidence type="ECO:0000313" key="8">
    <source>
        <dbReference type="EMBL" id="MDB9140818.1"/>
    </source>
</evidence>
<accession>A0A174S6A9</accession>
<evidence type="ECO:0000313" key="9">
    <source>
        <dbReference type="EMBL" id="MRY59883.1"/>
    </source>
</evidence>
<dbReference type="Pfam" id="PF01943">
    <property type="entry name" value="Polysacc_synt"/>
    <property type="match status" value="1"/>
</dbReference>
<feature type="transmembrane region" description="Helical" evidence="6">
    <location>
        <begin position="289"/>
        <end position="308"/>
    </location>
</feature>
<evidence type="ECO:0000313" key="7">
    <source>
        <dbReference type="EMBL" id="MCB6519642.1"/>
    </source>
</evidence>
<dbReference type="PANTHER" id="PTHR30250">
    <property type="entry name" value="PST FAMILY PREDICTED COLANIC ACID TRANSPORTER"/>
    <property type="match status" value="1"/>
</dbReference>
<dbReference type="PANTHER" id="PTHR30250:SF11">
    <property type="entry name" value="O-ANTIGEN TRANSPORTER-RELATED"/>
    <property type="match status" value="1"/>
</dbReference>
<dbReference type="GeneID" id="93524852"/>
<evidence type="ECO:0000256" key="6">
    <source>
        <dbReference type="SAM" id="Phobius"/>
    </source>
</evidence>
<evidence type="ECO:0000256" key="1">
    <source>
        <dbReference type="ARBA" id="ARBA00004651"/>
    </source>
</evidence>
<comment type="caution">
    <text evidence="9">The sequence shown here is derived from an EMBL/GenBank/DDBJ whole genome shotgun (WGS) entry which is preliminary data.</text>
</comment>
<dbReference type="Proteomes" id="UP000463337">
    <property type="component" value="Unassembled WGS sequence"/>
</dbReference>
<organism evidence="9 10">
    <name type="scientific">Parabacteroides distasonis</name>
    <dbReference type="NCBI Taxonomy" id="823"/>
    <lineage>
        <taxon>Bacteria</taxon>
        <taxon>Pseudomonadati</taxon>
        <taxon>Bacteroidota</taxon>
        <taxon>Bacteroidia</taxon>
        <taxon>Bacteroidales</taxon>
        <taxon>Tannerellaceae</taxon>
        <taxon>Parabacteroides</taxon>
    </lineage>
</organism>
<feature type="transmembrane region" description="Helical" evidence="6">
    <location>
        <begin position="88"/>
        <end position="110"/>
    </location>
</feature>
<evidence type="ECO:0000256" key="5">
    <source>
        <dbReference type="ARBA" id="ARBA00023136"/>
    </source>
</evidence>
<evidence type="ECO:0000256" key="4">
    <source>
        <dbReference type="ARBA" id="ARBA00022989"/>
    </source>
</evidence>
<reference evidence="9 10" key="1">
    <citation type="journal article" date="2019" name="Nat. Med.">
        <title>A library of human gut bacterial isolates paired with longitudinal multiomics data enables mechanistic microbiome research.</title>
        <authorList>
            <person name="Poyet M."/>
            <person name="Groussin M."/>
            <person name="Gibbons S.M."/>
            <person name="Avila-Pacheco J."/>
            <person name="Jiang X."/>
            <person name="Kearney S.M."/>
            <person name="Perrotta A.R."/>
            <person name="Berdy B."/>
            <person name="Zhao S."/>
            <person name="Lieberman T.D."/>
            <person name="Swanson P.K."/>
            <person name="Smith M."/>
            <person name="Roesemann S."/>
            <person name="Alexander J.E."/>
            <person name="Rich S.A."/>
            <person name="Livny J."/>
            <person name="Vlamakis H."/>
            <person name="Clish C."/>
            <person name="Bullock K."/>
            <person name="Deik A."/>
            <person name="Scott J."/>
            <person name="Pierce K.A."/>
            <person name="Xavier R.J."/>
            <person name="Alm E.J."/>
        </authorList>
    </citation>
    <scope>NUCLEOTIDE SEQUENCE [LARGE SCALE GENOMIC DNA]</scope>
    <source>
        <strain evidence="9 10">BIOML-A41</strain>
    </source>
</reference>
<evidence type="ECO:0000256" key="2">
    <source>
        <dbReference type="ARBA" id="ARBA00022475"/>
    </source>
</evidence>
<protein>
    <submittedName>
        <fullName evidence="9">Oligosaccharide flippase family protein</fullName>
    </submittedName>
</protein>
<reference evidence="7" key="2">
    <citation type="submission" date="2021-10" db="EMBL/GenBank/DDBJ databases">
        <title>Collection of gut derived symbiotic bacterial strains cultured from healthy donors.</title>
        <authorList>
            <person name="Lin H."/>
            <person name="Littmann E."/>
            <person name="Kohout C."/>
            <person name="Pamer E.G."/>
        </authorList>
    </citation>
    <scope>NUCLEOTIDE SEQUENCE</scope>
    <source>
        <strain evidence="7">DFI.2.94</strain>
    </source>
</reference>
<feature type="transmembrane region" description="Helical" evidence="6">
    <location>
        <begin position="359"/>
        <end position="377"/>
    </location>
</feature>
<proteinExistence type="predicted"/>
<keyword evidence="2" id="KW-1003">Cell membrane</keyword>
<feature type="transmembrane region" description="Helical" evidence="6">
    <location>
        <begin position="173"/>
        <end position="195"/>
    </location>
</feature>
<dbReference type="Proteomes" id="UP001211522">
    <property type="component" value="Unassembled WGS sequence"/>
</dbReference>
<dbReference type="EMBL" id="JAQMPX010000147">
    <property type="protein sequence ID" value="MDB9140818.1"/>
    <property type="molecule type" value="Genomic_DNA"/>
</dbReference>
<dbReference type="Proteomes" id="UP001198806">
    <property type="component" value="Unassembled WGS sequence"/>
</dbReference>
<feature type="transmembrane region" description="Helical" evidence="6">
    <location>
        <begin position="46"/>
        <end position="67"/>
    </location>
</feature>